<dbReference type="InterPro" id="IPR036514">
    <property type="entry name" value="SGNH_hydro_sf"/>
</dbReference>
<dbReference type="Gene3D" id="3.40.50.1110">
    <property type="entry name" value="SGNH hydrolase"/>
    <property type="match status" value="1"/>
</dbReference>
<reference evidence="6" key="1">
    <citation type="submission" date="2024-03" db="EMBL/GenBank/DDBJ databases">
        <title>WGS assembly of Saponaria officinalis var. Norfolk2.</title>
        <authorList>
            <person name="Jenkins J."/>
            <person name="Shu S."/>
            <person name="Grimwood J."/>
            <person name="Barry K."/>
            <person name="Goodstein D."/>
            <person name="Schmutz J."/>
            <person name="Leebens-Mack J."/>
            <person name="Osbourn A."/>
        </authorList>
    </citation>
    <scope>NUCLEOTIDE SEQUENCE [LARGE SCALE GENOMIC DNA]</scope>
    <source>
        <strain evidence="6">JIC</strain>
    </source>
</reference>
<evidence type="ECO:0000313" key="6">
    <source>
        <dbReference type="EMBL" id="KAK9757994.1"/>
    </source>
</evidence>
<evidence type="ECO:0000256" key="4">
    <source>
        <dbReference type="ARBA" id="ARBA00023180"/>
    </source>
</evidence>
<evidence type="ECO:0000256" key="5">
    <source>
        <dbReference type="SAM" id="SignalP"/>
    </source>
</evidence>
<comment type="caution">
    <text evidence="6">The sequence shown here is derived from an EMBL/GenBank/DDBJ whole genome shotgun (WGS) entry which is preliminary data.</text>
</comment>
<gene>
    <name evidence="6" type="ORF">RND81_01G199300</name>
</gene>
<dbReference type="AlphaFoldDB" id="A0AAW1NIK6"/>
<keyword evidence="4" id="KW-0325">Glycoprotein</keyword>
<protein>
    <recommendedName>
        <fullName evidence="8">GDSL esterase/lipase At5g03980-like</fullName>
    </recommendedName>
</protein>
<name>A0AAW1NIK6_SAPOF</name>
<dbReference type="PANTHER" id="PTHR22835">
    <property type="entry name" value="ZINC FINGER FYVE DOMAIN CONTAINING PROTEIN"/>
    <property type="match status" value="1"/>
</dbReference>
<dbReference type="Pfam" id="PF00657">
    <property type="entry name" value="Lipase_GDSL"/>
    <property type="match status" value="1"/>
</dbReference>
<feature type="signal peptide" evidence="5">
    <location>
        <begin position="1"/>
        <end position="23"/>
    </location>
</feature>
<keyword evidence="7" id="KW-1185">Reference proteome</keyword>
<dbReference type="CDD" id="cd01837">
    <property type="entry name" value="SGNH_plant_lipase_like"/>
    <property type="match status" value="1"/>
</dbReference>
<organism evidence="6 7">
    <name type="scientific">Saponaria officinalis</name>
    <name type="common">Common soapwort</name>
    <name type="synonym">Lychnis saponaria</name>
    <dbReference type="NCBI Taxonomy" id="3572"/>
    <lineage>
        <taxon>Eukaryota</taxon>
        <taxon>Viridiplantae</taxon>
        <taxon>Streptophyta</taxon>
        <taxon>Embryophyta</taxon>
        <taxon>Tracheophyta</taxon>
        <taxon>Spermatophyta</taxon>
        <taxon>Magnoliopsida</taxon>
        <taxon>eudicotyledons</taxon>
        <taxon>Gunneridae</taxon>
        <taxon>Pentapetalae</taxon>
        <taxon>Caryophyllales</taxon>
        <taxon>Caryophyllaceae</taxon>
        <taxon>Caryophylleae</taxon>
        <taxon>Saponaria</taxon>
    </lineage>
</organism>
<evidence type="ECO:0000256" key="1">
    <source>
        <dbReference type="ARBA" id="ARBA00008668"/>
    </source>
</evidence>
<keyword evidence="2 5" id="KW-0732">Signal</keyword>
<feature type="chain" id="PRO_5043598248" description="GDSL esterase/lipase At5g03980-like" evidence="5">
    <location>
        <begin position="24"/>
        <end position="366"/>
    </location>
</feature>
<dbReference type="EMBL" id="JBDFQZ010000001">
    <property type="protein sequence ID" value="KAK9757994.1"/>
    <property type="molecule type" value="Genomic_DNA"/>
</dbReference>
<sequence length="366" mass="40718">MKSCFVFLSFSVSCLLLLHAAHAALLENPPFNYMYQFGDSISDTGNLVIEDPVGGGIFATYPYGESIRHPTGRCSDGLLMVDDFAQSFHMPLLNPYLDKKGNFSHGANFAVAGSTALDTQTLQTMGVISPVTRSSLSVQLDWFKSHLRDTGFNLSESRDRVSDSLILIETGGNDFNYALLQRKPMSDVYAMVPRVISAITDTTTELISLGAKRVFIPGNFPIGCLPVYLATFESNDFTRYDRMNCLKDLNSFARFYNDELQRAITDLQAEHPAVRIVYGDYYSALSWLLENAGAVGFDIGRLHSACCGYNVNVYNFDLRNMCGSAGAQVCPNPNQRVSWDGIHMTQRAYSYMAQWLLRNSFPGLLH</sequence>
<dbReference type="GO" id="GO:0016788">
    <property type="term" value="F:hydrolase activity, acting on ester bonds"/>
    <property type="evidence" value="ECO:0007669"/>
    <property type="project" value="InterPro"/>
</dbReference>
<accession>A0AAW1NIK6</accession>
<comment type="similarity">
    <text evidence="1">Belongs to the 'GDSL' lipolytic enzyme family.</text>
</comment>
<dbReference type="InterPro" id="IPR001087">
    <property type="entry name" value="GDSL"/>
</dbReference>
<evidence type="ECO:0008006" key="8">
    <source>
        <dbReference type="Google" id="ProtNLM"/>
    </source>
</evidence>
<evidence type="ECO:0000313" key="7">
    <source>
        <dbReference type="Proteomes" id="UP001443914"/>
    </source>
</evidence>
<evidence type="ECO:0000256" key="2">
    <source>
        <dbReference type="ARBA" id="ARBA00022729"/>
    </source>
</evidence>
<evidence type="ECO:0000256" key="3">
    <source>
        <dbReference type="ARBA" id="ARBA00022801"/>
    </source>
</evidence>
<keyword evidence="3" id="KW-0378">Hydrolase</keyword>
<dbReference type="SUPFAM" id="SSF52266">
    <property type="entry name" value="SGNH hydrolase"/>
    <property type="match status" value="1"/>
</dbReference>
<proteinExistence type="inferred from homology"/>
<dbReference type="Proteomes" id="UP001443914">
    <property type="component" value="Unassembled WGS sequence"/>
</dbReference>
<dbReference type="PANTHER" id="PTHR22835:SF517">
    <property type="entry name" value="GDSL-LIKE LIPASE_ACYLHYDROLASE FAMILY PROTEIN, EXPRESSED"/>
    <property type="match status" value="1"/>
</dbReference>
<dbReference type="InterPro" id="IPR035669">
    <property type="entry name" value="SGNH_plant_lipase-like"/>
</dbReference>